<feature type="transmembrane region" description="Helical" evidence="6">
    <location>
        <begin position="201"/>
        <end position="222"/>
    </location>
</feature>
<accession>A0ABR8XHF8</accession>
<comment type="caution">
    <text evidence="7">The sequence shown here is derived from an EMBL/GenBank/DDBJ whole genome shotgun (WGS) entry which is preliminary data.</text>
</comment>
<dbReference type="InterPro" id="IPR017039">
    <property type="entry name" value="Virul_fac_BrkB"/>
</dbReference>
<evidence type="ECO:0000256" key="1">
    <source>
        <dbReference type="ARBA" id="ARBA00004651"/>
    </source>
</evidence>
<dbReference type="PANTHER" id="PTHR30213">
    <property type="entry name" value="INNER MEMBRANE PROTEIN YHJD"/>
    <property type="match status" value="1"/>
</dbReference>
<evidence type="ECO:0000256" key="2">
    <source>
        <dbReference type="ARBA" id="ARBA00022475"/>
    </source>
</evidence>
<feature type="transmembrane region" description="Helical" evidence="6">
    <location>
        <begin position="55"/>
        <end position="77"/>
    </location>
</feature>
<name>A0ABR8XHF8_9BACL</name>
<evidence type="ECO:0000256" key="5">
    <source>
        <dbReference type="ARBA" id="ARBA00023136"/>
    </source>
</evidence>
<dbReference type="NCBIfam" id="TIGR00765">
    <property type="entry name" value="yihY_not_rbn"/>
    <property type="match status" value="1"/>
</dbReference>
<dbReference type="PIRSF" id="PIRSF035875">
    <property type="entry name" value="RNase_BN"/>
    <property type="match status" value="1"/>
</dbReference>
<dbReference type="EMBL" id="JACSQA010000053">
    <property type="protein sequence ID" value="MBD8028656.1"/>
    <property type="molecule type" value="Genomic_DNA"/>
</dbReference>
<keyword evidence="8" id="KW-1185">Reference proteome</keyword>
<evidence type="ECO:0000313" key="8">
    <source>
        <dbReference type="Proteomes" id="UP000640930"/>
    </source>
</evidence>
<feature type="transmembrane region" description="Helical" evidence="6">
    <location>
        <begin position="155"/>
        <end position="181"/>
    </location>
</feature>
<organism evidence="7 8">
    <name type="scientific">Ureibacillus galli</name>
    <dbReference type="NCBI Taxonomy" id="2762222"/>
    <lineage>
        <taxon>Bacteria</taxon>
        <taxon>Bacillati</taxon>
        <taxon>Bacillota</taxon>
        <taxon>Bacilli</taxon>
        <taxon>Bacillales</taxon>
        <taxon>Caryophanaceae</taxon>
        <taxon>Ureibacillus</taxon>
    </lineage>
</organism>
<keyword evidence="3 6" id="KW-0812">Transmembrane</keyword>
<comment type="subcellular location">
    <subcellularLocation>
        <location evidence="1">Cell membrane</location>
        <topology evidence="1">Multi-pass membrane protein</topology>
    </subcellularLocation>
</comment>
<evidence type="ECO:0000256" key="3">
    <source>
        <dbReference type="ARBA" id="ARBA00022692"/>
    </source>
</evidence>
<proteinExistence type="predicted"/>
<dbReference type="Pfam" id="PF03631">
    <property type="entry name" value="Virul_fac_BrkB"/>
    <property type="match status" value="1"/>
</dbReference>
<evidence type="ECO:0000256" key="6">
    <source>
        <dbReference type="SAM" id="Phobius"/>
    </source>
</evidence>
<dbReference type="Proteomes" id="UP000640930">
    <property type="component" value="Unassembled WGS sequence"/>
</dbReference>
<reference evidence="7 8" key="1">
    <citation type="submission" date="2020-08" db="EMBL/GenBank/DDBJ databases">
        <title>A Genomic Blueprint of the Chicken Gut Microbiome.</title>
        <authorList>
            <person name="Gilroy R."/>
            <person name="Ravi A."/>
            <person name="Getino M."/>
            <person name="Pursley I."/>
            <person name="Horton D.L."/>
            <person name="Alikhan N.-F."/>
            <person name="Baker D."/>
            <person name="Gharbi K."/>
            <person name="Hall N."/>
            <person name="Watson M."/>
            <person name="Adriaenssens E.M."/>
            <person name="Foster-Nyarko E."/>
            <person name="Jarju S."/>
            <person name="Secka A."/>
            <person name="Antonio M."/>
            <person name="Oren A."/>
            <person name="Chaudhuri R."/>
            <person name="La Ragione R.M."/>
            <person name="Hildebrand F."/>
            <person name="Pallen M.J."/>
        </authorList>
    </citation>
    <scope>NUCLEOTIDE SEQUENCE [LARGE SCALE GENOMIC DNA]</scope>
    <source>
        <strain evidence="7 8">Re31</strain>
    </source>
</reference>
<evidence type="ECO:0000256" key="4">
    <source>
        <dbReference type="ARBA" id="ARBA00022989"/>
    </source>
</evidence>
<dbReference type="PANTHER" id="PTHR30213:SF0">
    <property type="entry name" value="UPF0761 MEMBRANE PROTEIN YIHY"/>
    <property type="match status" value="1"/>
</dbReference>
<feature type="transmembrane region" description="Helical" evidence="6">
    <location>
        <begin position="234"/>
        <end position="256"/>
    </location>
</feature>
<sequence length="308" mass="35032">MGEEQKSSVSETFSLVKTFIDPDKSKIDITTGKGFIQDLIVRMRDVDISGMGAQLAYFFLLSFFPLLIFMVTLLPYLDLEEEHVFDFIQSIVPTEVFLLTQGTITEILTTHQGGGLLSIGIIGTIWSASRGVNALIKTLNDAYETKRNPGFINRAWSLVFTIALVFLILLALLIPILGHQFAFSLFNYLGVEETFSEFWRFVRWIIPPILIFIVLNLMYWIIPNTEPRLHMISVLPGAFFSTVSWVVLIYGFSYYVNHFGNYTSTYGSIAGIIILMLWLYFTGMILIFGGLLNATMHKRRLVKKGFNE</sequence>
<keyword evidence="4 6" id="KW-1133">Transmembrane helix</keyword>
<evidence type="ECO:0000313" key="7">
    <source>
        <dbReference type="EMBL" id="MBD8028656.1"/>
    </source>
</evidence>
<keyword evidence="2" id="KW-1003">Cell membrane</keyword>
<feature type="transmembrane region" description="Helical" evidence="6">
    <location>
        <begin position="268"/>
        <end position="294"/>
    </location>
</feature>
<gene>
    <name evidence="7" type="ORF">H9636_18670</name>
</gene>
<dbReference type="RefSeq" id="WP_191709049.1">
    <property type="nucleotide sequence ID" value="NZ_JACSQA010000053.1"/>
</dbReference>
<keyword evidence="5 6" id="KW-0472">Membrane</keyword>
<protein>
    <submittedName>
        <fullName evidence="7">YihY/virulence factor BrkB family protein</fullName>
    </submittedName>
</protein>